<organism evidence="2 3">
    <name type="scientific">Oryza meyeriana var. granulata</name>
    <dbReference type="NCBI Taxonomy" id="110450"/>
    <lineage>
        <taxon>Eukaryota</taxon>
        <taxon>Viridiplantae</taxon>
        <taxon>Streptophyta</taxon>
        <taxon>Embryophyta</taxon>
        <taxon>Tracheophyta</taxon>
        <taxon>Spermatophyta</taxon>
        <taxon>Magnoliopsida</taxon>
        <taxon>Liliopsida</taxon>
        <taxon>Poales</taxon>
        <taxon>Poaceae</taxon>
        <taxon>BOP clade</taxon>
        <taxon>Oryzoideae</taxon>
        <taxon>Oryzeae</taxon>
        <taxon>Oryzinae</taxon>
        <taxon>Oryza</taxon>
        <taxon>Oryza meyeriana</taxon>
    </lineage>
</organism>
<dbReference type="EMBL" id="SPHZ02000006">
    <property type="protein sequence ID" value="KAF0911843.1"/>
    <property type="molecule type" value="Genomic_DNA"/>
</dbReference>
<dbReference type="AlphaFoldDB" id="A0A6G1DJD8"/>
<reference evidence="2 3" key="1">
    <citation type="submission" date="2019-11" db="EMBL/GenBank/DDBJ databases">
        <title>Whole genome sequence of Oryza granulata.</title>
        <authorList>
            <person name="Li W."/>
        </authorList>
    </citation>
    <scope>NUCLEOTIDE SEQUENCE [LARGE SCALE GENOMIC DNA]</scope>
    <source>
        <strain evidence="3">cv. Menghai</strain>
        <tissue evidence="2">Leaf</tissue>
    </source>
</reference>
<name>A0A6G1DJD8_9ORYZ</name>
<sequence>MASAVFRYRFHKGYEGARPSEEISGAQEEWRRRRRREAGRNVPGNVNLKAKRRSIVLGQPLTLSKAKEVGVKKKSGHGKARHLRRKGDHG</sequence>
<protein>
    <submittedName>
        <fullName evidence="2">Uncharacterized protein</fullName>
    </submittedName>
</protein>
<keyword evidence="3" id="KW-1185">Reference proteome</keyword>
<feature type="compositionally biased region" description="Basic residues" evidence="1">
    <location>
        <begin position="72"/>
        <end position="90"/>
    </location>
</feature>
<gene>
    <name evidence="2" type="ORF">E2562_012328</name>
</gene>
<evidence type="ECO:0000313" key="2">
    <source>
        <dbReference type="EMBL" id="KAF0911843.1"/>
    </source>
</evidence>
<comment type="caution">
    <text evidence="2">The sequence shown here is derived from an EMBL/GenBank/DDBJ whole genome shotgun (WGS) entry which is preliminary data.</text>
</comment>
<feature type="region of interest" description="Disordered" evidence="1">
    <location>
        <begin position="66"/>
        <end position="90"/>
    </location>
</feature>
<dbReference type="Proteomes" id="UP000479710">
    <property type="component" value="Unassembled WGS sequence"/>
</dbReference>
<evidence type="ECO:0000313" key="3">
    <source>
        <dbReference type="Proteomes" id="UP000479710"/>
    </source>
</evidence>
<accession>A0A6G1DJD8</accession>
<proteinExistence type="predicted"/>
<evidence type="ECO:0000256" key="1">
    <source>
        <dbReference type="SAM" id="MobiDB-lite"/>
    </source>
</evidence>